<evidence type="ECO:0000313" key="2">
    <source>
        <dbReference type="Proteomes" id="UP000522007"/>
    </source>
</evidence>
<name>A0A7X0T6L7_LISWE</name>
<reference evidence="1 2" key="1">
    <citation type="submission" date="2020-03" db="EMBL/GenBank/DDBJ databases">
        <title>Soil Listeria distribution.</title>
        <authorList>
            <person name="Liao J."/>
            <person name="Wiedmann M."/>
        </authorList>
    </citation>
    <scope>NUCLEOTIDE SEQUENCE [LARGE SCALE GENOMIC DNA]</scope>
    <source>
        <strain evidence="1 2">FSL L7-1829</strain>
    </source>
</reference>
<gene>
    <name evidence="1" type="ORF">HB853_11570</name>
</gene>
<sequence>MEEKTIVEKLQLTKYKETVILNQPVGADYFRNLAKYEEKLTDKQYDLIFDFVETLDELVTFTQKVIDNNTLSTNGYLFFAYPKKGNKKFDTYVHRDELMPALKTDKEGYVNGSTLKFTRMVALDETYTVVGLKEATKLKAKGVKKNNPSADEYADYVPLVAEFLADKGDLQTFYNSLATGYQRVWARYIYSAKQSATQEKRRLEMVDILSQGYKTKDLYRQGKK</sequence>
<comment type="caution">
    <text evidence="1">The sequence shown here is derived from an EMBL/GenBank/DDBJ whole genome shotgun (WGS) entry which is preliminary data.</text>
</comment>
<proteinExistence type="predicted"/>
<dbReference type="EMBL" id="JAAROP010000014">
    <property type="protein sequence ID" value="MBC1323568.1"/>
    <property type="molecule type" value="Genomic_DNA"/>
</dbReference>
<dbReference type="RefSeq" id="WP_185326533.1">
    <property type="nucleotide sequence ID" value="NZ_JACTIJ010000001.1"/>
</dbReference>
<evidence type="ECO:0000313" key="1">
    <source>
        <dbReference type="EMBL" id="MBC1323568.1"/>
    </source>
</evidence>
<dbReference type="AlphaFoldDB" id="A0A7X0T6L7"/>
<dbReference type="Pfam" id="PF13376">
    <property type="entry name" value="OmdA"/>
    <property type="match status" value="1"/>
</dbReference>
<protein>
    <submittedName>
        <fullName evidence="1">YdeI/OmpD-associated family protein</fullName>
    </submittedName>
</protein>
<dbReference type="Proteomes" id="UP000522007">
    <property type="component" value="Unassembled WGS sequence"/>
</dbReference>
<accession>A0A7X0T6L7</accession>
<organism evidence="1 2">
    <name type="scientific">Listeria welshimeri</name>
    <dbReference type="NCBI Taxonomy" id="1643"/>
    <lineage>
        <taxon>Bacteria</taxon>
        <taxon>Bacillati</taxon>
        <taxon>Bacillota</taxon>
        <taxon>Bacilli</taxon>
        <taxon>Bacillales</taxon>
        <taxon>Listeriaceae</taxon>
        <taxon>Listeria</taxon>
    </lineage>
</organism>